<keyword evidence="1" id="KW-0812">Transmembrane</keyword>
<accession>A0A8B9DTS5</accession>
<dbReference type="InterPro" id="IPR008981">
    <property type="entry name" value="FMuLV_rcpt-bd"/>
</dbReference>
<protein>
    <recommendedName>
        <fullName evidence="4">Envelope glycoprotein</fullName>
    </recommendedName>
</protein>
<sequence>MPYGDCEQLYVNITNPTDPAWFTGKTWGERYWEPGADRGGLIFIKKEVVPPEPESMGPNPVLNPSLDREGIKNNTRNFTVNNDPIVQNLENDNGKNSLWKLMQVSYQLLNTTSPNLTERCWLCYGVRLPFYEAVGVNEKARRVNGSNPLQCTWGKESQGITLTQVTGKGRCVGQVPPNKMHLCANQTNIGNIKKPAEWLLPPKDARWVCSKIGVTPCLSLDLFNGSVEFCVQVIITPKILYHSENFMYDNQINQEHHLTKREPISTLTVATLMVWGGGGAGVGTGVAWLIKQGREFTSLRMVVDEDLARIEKSI</sequence>
<dbReference type="PANTHER" id="PTHR10424">
    <property type="entry name" value="VIRAL ENVELOPE PROTEIN"/>
    <property type="match status" value="1"/>
</dbReference>
<organism evidence="2 3">
    <name type="scientific">Anser cygnoides</name>
    <name type="common">Swan goose</name>
    <dbReference type="NCBI Taxonomy" id="8845"/>
    <lineage>
        <taxon>Eukaryota</taxon>
        <taxon>Metazoa</taxon>
        <taxon>Chordata</taxon>
        <taxon>Craniata</taxon>
        <taxon>Vertebrata</taxon>
        <taxon>Euteleostomi</taxon>
        <taxon>Archelosauria</taxon>
        <taxon>Archosauria</taxon>
        <taxon>Dinosauria</taxon>
        <taxon>Saurischia</taxon>
        <taxon>Theropoda</taxon>
        <taxon>Coelurosauria</taxon>
        <taxon>Aves</taxon>
        <taxon>Neognathae</taxon>
        <taxon>Galloanserae</taxon>
        <taxon>Anseriformes</taxon>
        <taxon>Anatidae</taxon>
        <taxon>Anserinae</taxon>
        <taxon>Anser</taxon>
    </lineage>
</organism>
<dbReference type="Ensembl" id="ENSACDT00005014149.1">
    <property type="protein sequence ID" value="ENSACDP00005011735.1"/>
    <property type="gene ID" value="ENSACDG00005008635.1"/>
</dbReference>
<feature type="transmembrane region" description="Helical" evidence="1">
    <location>
        <begin position="267"/>
        <end position="290"/>
    </location>
</feature>
<name>A0A8B9DTS5_ANSCY</name>
<evidence type="ECO:0000256" key="1">
    <source>
        <dbReference type="SAM" id="Phobius"/>
    </source>
</evidence>
<evidence type="ECO:0000313" key="3">
    <source>
        <dbReference type="Proteomes" id="UP000694521"/>
    </source>
</evidence>
<dbReference type="AlphaFoldDB" id="A0A8B9DTS5"/>
<evidence type="ECO:0000313" key="2">
    <source>
        <dbReference type="Ensembl" id="ENSACDP00005011735.1"/>
    </source>
</evidence>
<dbReference type="SUPFAM" id="SSF49830">
    <property type="entry name" value="ENV polyprotein, receptor-binding domain"/>
    <property type="match status" value="1"/>
</dbReference>
<dbReference type="Proteomes" id="UP000694521">
    <property type="component" value="Unplaced"/>
</dbReference>
<reference evidence="2" key="1">
    <citation type="submission" date="2025-08" db="UniProtKB">
        <authorList>
            <consortium name="Ensembl"/>
        </authorList>
    </citation>
    <scope>IDENTIFICATION</scope>
</reference>
<dbReference type="InterPro" id="IPR018154">
    <property type="entry name" value="TLV/ENV_coat_polyprotein"/>
</dbReference>
<keyword evidence="1" id="KW-1133">Transmembrane helix</keyword>
<proteinExistence type="predicted"/>
<keyword evidence="3" id="KW-1185">Reference proteome</keyword>
<keyword evidence="1" id="KW-0472">Membrane</keyword>
<dbReference type="Pfam" id="PF00429">
    <property type="entry name" value="TLV_coat"/>
    <property type="match status" value="1"/>
</dbReference>
<evidence type="ECO:0008006" key="4">
    <source>
        <dbReference type="Google" id="ProtNLM"/>
    </source>
</evidence>
<reference evidence="2" key="2">
    <citation type="submission" date="2025-09" db="UniProtKB">
        <authorList>
            <consortium name="Ensembl"/>
        </authorList>
    </citation>
    <scope>IDENTIFICATION</scope>
</reference>
<dbReference type="PANTHER" id="PTHR10424:SF82">
    <property type="entry name" value="ENVELOPE GLYCOPROTEIN-RELATED"/>
    <property type="match status" value="1"/>
</dbReference>
<dbReference type="Gene3D" id="3.90.310.10">
    <property type="entry name" value="ENV polyprotein, receptor-binding domain"/>
    <property type="match status" value="1"/>
</dbReference>